<comment type="caution">
    <text evidence="2">The sequence shown here is derived from an EMBL/GenBank/DDBJ whole genome shotgun (WGS) entry which is preliminary data.</text>
</comment>
<evidence type="ECO:0000313" key="3">
    <source>
        <dbReference type="Proteomes" id="UP001222027"/>
    </source>
</evidence>
<protein>
    <submittedName>
        <fullName evidence="2">Uncharacterized protein</fullName>
    </submittedName>
</protein>
<reference evidence="2 3" key="1">
    <citation type="submission" date="2022-12" db="EMBL/GenBank/DDBJ databases">
        <title>Chromosome-scale assembly of the Ensete ventricosum genome.</title>
        <authorList>
            <person name="Dussert Y."/>
            <person name="Stocks J."/>
            <person name="Wendawek A."/>
            <person name="Woldeyes F."/>
            <person name="Nichols R.A."/>
            <person name="Borrell J.S."/>
        </authorList>
    </citation>
    <scope>NUCLEOTIDE SEQUENCE [LARGE SCALE GENOMIC DNA]</scope>
    <source>
        <strain evidence="3">cv. Maze</strain>
        <tissue evidence="2">Seeds</tissue>
    </source>
</reference>
<evidence type="ECO:0000313" key="2">
    <source>
        <dbReference type="EMBL" id="KAJ8506443.1"/>
    </source>
</evidence>
<keyword evidence="3" id="KW-1185">Reference proteome</keyword>
<accession>A0AAV8RUC8</accession>
<evidence type="ECO:0000256" key="1">
    <source>
        <dbReference type="SAM" id="MobiDB-lite"/>
    </source>
</evidence>
<gene>
    <name evidence="2" type="ORF">OPV22_007329</name>
</gene>
<sequence>MVEKHLETKQDADAYVQYMDMLLKRALEMASTRSKIDTEPDSQSVRRQQGGHPSMKNKEDEDSQLELLKDSCFSQLLTQRTKEEVKNCIMN</sequence>
<dbReference type="AlphaFoldDB" id="A0AAV8RUC8"/>
<dbReference type="EMBL" id="JAQQAF010000002">
    <property type="protein sequence ID" value="KAJ8506443.1"/>
    <property type="molecule type" value="Genomic_DNA"/>
</dbReference>
<name>A0AAV8RUC8_ENSVE</name>
<dbReference type="Proteomes" id="UP001222027">
    <property type="component" value="Unassembled WGS sequence"/>
</dbReference>
<proteinExistence type="predicted"/>
<feature type="region of interest" description="Disordered" evidence="1">
    <location>
        <begin position="31"/>
        <end position="63"/>
    </location>
</feature>
<organism evidence="2 3">
    <name type="scientific">Ensete ventricosum</name>
    <name type="common">Abyssinian banana</name>
    <name type="synonym">Musa ensete</name>
    <dbReference type="NCBI Taxonomy" id="4639"/>
    <lineage>
        <taxon>Eukaryota</taxon>
        <taxon>Viridiplantae</taxon>
        <taxon>Streptophyta</taxon>
        <taxon>Embryophyta</taxon>
        <taxon>Tracheophyta</taxon>
        <taxon>Spermatophyta</taxon>
        <taxon>Magnoliopsida</taxon>
        <taxon>Liliopsida</taxon>
        <taxon>Zingiberales</taxon>
        <taxon>Musaceae</taxon>
        <taxon>Ensete</taxon>
    </lineage>
</organism>